<evidence type="ECO:0000313" key="3">
    <source>
        <dbReference type="Proteomes" id="UP001500831"/>
    </source>
</evidence>
<evidence type="ECO:0000256" key="1">
    <source>
        <dbReference type="SAM" id="MobiDB-lite"/>
    </source>
</evidence>
<keyword evidence="3" id="KW-1185">Reference proteome</keyword>
<accession>A0ABP6I7S7</accession>
<feature type="compositionally biased region" description="Basic and acidic residues" evidence="1">
    <location>
        <begin position="48"/>
        <end position="60"/>
    </location>
</feature>
<comment type="caution">
    <text evidence="2">The sequence shown here is derived from an EMBL/GenBank/DDBJ whole genome shotgun (WGS) entry which is preliminary data.</text>
</comment>
<dbReference type="Proteomes" id="UP001500831">
    <property type="component" value="Unassembled WGS sequence"/>
</dbReference>
<feature type="compositionally biased region" description="Basic and acidic residues" evidence="1">
    <location>
        <begin position="67"/>
        <end position="79"/>
    </location>
</feature>
<evidence type="ECO:0000313" key="2">
    <source>
        <dbReference type="EMBL" id="GAA2846148.1"/>
    </source>
</evidence>
<organism evidence="2 3">
    <name type="scientific">Streptosporangium fragile</name>
    <dbReference type="NCBI Taxonomy" id="46186"/>
    <lineage>
        <taxon>Bacteria</taxon>
        <taxon>Bacillati</taxon>
        <taxon>Actinomycetota</taxon>
        <taxon>Actinomycetes</taxon>
        <taxon>Streptosporangiales</taxon>
        <taxon>Streptosporangiaceae</taxon>
        <taxon>Streptosporangium</taxon>
    </lineage>
</organism>
<sequence>MRQFVKQNDNPRECCLPEDHERAVLTPYHRSPIRQDARTEQDGGQARGYHDGDGDMRDRMQGPADVMRTETGKRRLGQE</sequence>
<protein>
    <submittedName>
        <fullName evidence="2">Uncharacterized protein</fullName>
    </submittedName>
</protein>
<gene>
    <name evidence="2" type="ORF">GCM10010517_02800</name>
</gene>
<reference evidence="3" key="1">
    <citation type="journal article" date="2019" name="Int. J. Syst. Evol. Microbiol.">
        <title>The Global Catalogue of Microorganisms (GCM) 10K type strain sequencing project: providing services to taxonomists for standard genome sequencing and annotation.</title>
        <authorList>
            <consortium name="The Broad Institute Genomics Platform"/>
            <consortium name="The Broad Institute Genome Sequencing Center for Infectious Disease"/>
            <person name="Wu L."/>
            <person name="Ma J."/>
        </authorList>
    </citation>
    <scope>NUCLEOTIDE SEQUENCE [LARGE SCALE GENOMIC DNA]</scope>
    <source>
        <strain evidence="3">JCM 6242</strain>
    </source>
</reference>
<name>A0ABP6I7S7_9ACTN</name>
<feature type="region of interest" description="Disordered" evidence="1">
    <location>
        <begin position="29"/>
        <end position="79"/>
    </location>
</feature>
<proteinExistence type="predicted"/>
<dbReference type="EMBL" id="BAAAVI010000001">
    <property type="protein sequence ID" value="GAA2846148.1"/>
    <property type="molecule type" value="Genomic_DNA"/>
</dbReference>